<dbReference type="RefSeq" id="WP_006583025.1">
    <property type="nucleotide sequence ID" value="NZ_CM001377.1"/>
</dbReference>
<organism evidence="7 8">
    <name type="scientific">Thermanaerovibrio velox DSM 12556</name>
    <dbReference type="NCBI Taxonomy" id="926567"/>
    <lineage>
        <taxon>Bacteria</taxon>
        <taxon>Thermotogati</taxon>
        <taxon>Synergistota</taxon>
        <taxon>Synergistia</taxon>
        <taxon>Synergistales</taxon>
        <taxon>Synergistaceae</taxon>
        <taxon>Thermanaerovibrio</taxon>
    </lineage>
</organism>
<evidence type="ECO:0000256" key="4">
    <source>
        <dbReference type="ARBA" id="ARBA00022989"/>
    </source>
</evidence>
<dbReference type="eggNOG" id="COG4177">
    <property type="taxonomic scope" value="Bacteria"/>
</dbReference>
<feature type="transmembrane region" description="Helical" evidence="6">
    <location>
        <begin position="221"/>
        <end position="243"/>
    </location>
</feature>
<accession>H0UPB8</accession>
<comment type="subcellular location">
    <subcellularLocation>
        <location evidence="1">Cell membrane</location>
        <topology evidence="1">Multi-pass membrane protein</topology>
    </subcellularLocation>
</comment>
<dbReference type="GO" id="GO:0005886">
    <property type="term" value="C:plasma membrane"/>
    <property type="evidence" value="ECO:0007669"/>
    <property type="project" value="UniProtKB-SubCell"/>
</dbReference>
<feature type="transmembrane region" description="Helical" evidence="6">
    <location>
        <begin position="132"/>
        <end position="150"/>
    </location>
</feature>
<feature type="transmembrane region" description="Helical" evidence="6">
    <location>
        <begin position="86"/>
        <end position="112"/>
    </location>
</feature>
<dbReference type="HOGENOM" id="CLU_031365_2_0_0"/>
<keyword evidence="3 6" id="KW-0812">Transmembrane</keyword>
<keyword evidence="2" id="KW-1003">Cell membrane</keyword>
<dbReference type="PANTHER" id="PTHR30482">
    <property type="entry name" value="HIGH-AFFINITY BRANCHED-CHAIN AMINO ACID TRANSPORT SYSTEM PERMEASE"/>
    <property type="match status" value="1"/>
</dbReference>
<dbReference type="STRING" id="926567.TheveDRAFT_0362"/>
<keyword evidence="8" id="KW-1185">Reference proteome</keyword>
<dbReference type="EMBL" id="CM001377">
    <property type="protein sequence ID" value="EHM09531.1"/>
    <property type="molecule type" value="Genomic_DNA"/>
</dbReference>
<dbReference type="PANTHER" id="PTHR30482:SF10">
    <property type="entry name" value="HIGH-AFFINITY BRANCHED-CHAIN AMINO ACID TRANSPORT PROTEIN BRAE"/>
    <property type="match status" value="1"/>
</dbReference>
<gene>
    <name evidence="7" type="ORF">TheveDRAFT_0362</name>
</gene>
<evidence type="ECO:0000313" key="8">
    <source>
        <dbReference type="Proteomes" id="UP000005730"/>
    </source>
</evidence>
<evidence type="ECO:0000256" key="5">
    <source>
        <dbReference type="ARBA" id="ARBA00023136"/>
    </source>
</evidence>
<dbReference type="GO" id="GO:0015658">
    <property type="term" value="F:branched-chain amino acid transmembrane transporter activity"/>
    <property type="evidence" value="ECO:0007669"/>
    <property type="project" value="InterPro"/>
</dbReference>
<evidence type="ECO:0000256" key="1">
    <source>
        <dbReference type="ARBA" id="ARBA00004651"/>
    </source>
</evidence>
<proteinExistence type="predicted"/>
<feature type="transmembrane region" description="Helical" evidence="6">
    <location>
        <begin position="33"/>
        <end position="51"/>
    </location>
</feature>
<sequence length="291" mass="30953">MSDYAVSVATMIAIQAIAALGLNVIVGYAGQISLGHAAFFGIGAYTCAMLTTNGISFWLALPLVMLVAGVIGAVLGLPSIRLREDFLAITTIGINFIVEAVFLYTPFFGGALGIGGIPRVVFFGEKLRENGFFLLSLGFLALAVLSCWWFKRSWLGLGCFAIREDETAASSMGIPPVKFKLAAFVFGAKLAALSGALYAHYMRFISPGDFGFPVSVMFLSMVVLGGMGTLWGPILGAVVLGVLPEAFRSLMDYRMLLYGALLLLMIRFQPGGLLGEGSFVKKVLGFGRRGG</sequence>
<dbReference type="Pfam" id="PF02653">
    <property type="entry name" value="BPD_transp_2"/>
    <property type="match status" value="1"/>
</dbReference>
<feature type="transmembrane region" description="Helical" evidence="6">
    <location>
        <begin position="255"/>
        <end position="274"/>
    </location>
</feature>
<dbReference type="OrthoDB" id="9789927at2"/>
<dbReference type="Proteomes" id="UP000005730">
    <property type="component" value="Chromosome"/>
</dbReference>
<evidence type="ECO:0000256" key="2">
    <source>
        <dbReference type="ARBA" id="ARBA00022475"/>
    </source>
</evidence>
<name>H0UPB8_9BACT</name>
<dbReference type="InterPro" id="IPR043428">
    <property type="entry name" value="LivM-like"/>
</dbReference>
<feature type="transmembrane region" description="Helical" evidence="6">
    <location>
        <begin position="181"/>
        <end position="201"/>
    </location>
</feature>
<evidence type="ECO:0000256" key="3">
    <source>
        <dbReference type="ARBA" id="ARBA00022692"/>
    </source>
</evidence>
<protein>
    <submittedName>
        <fullName evidence="7">ABC-type branched-chain amino acid transport system, permease component</fullName>
    </submittedName>
</protein>
<keyword evidence="5 6" id="KW-0472">Membrane</keyword>
<keyword evidence="4 6" id="KW-1133">Transmembrane helix</keyword>
<feature type="transmembrane region" description="Helical" evidence="6">
    <location>
        <begin position="57"/>
        <end position="77"/>
    </location>
</feature>
<feature type="transmembrane region" description="Helical" evidence="6">
    <location>
        <begin position="6"/>
        <end position="26"/>
    </location>
</feature>
<dbReference type="AlphaFoldDB" id="H0UPB8"/>
<evidence type="ECO:0000256" key="6">
    <source>
        <dbReference type="SAM" id="Phobius"/>
    </source>
</evidence>
<evidence type="ECO:0000313" key="7">
    <source>
        <dbReference type="EMBL" id="EHM09531.1"/>
    </source>
</evidence>
<dbReference type="CDD" id="cd06581">
    <property type="entry name" value="TM_PBP1_LivM_like"/>
    <property type="match status" value="1"/>
</dbReference>
<dbReference type="InterPro" id="IPR001851">
    <property type="entry name" value="ABC_transp_permease"/>
</dbReference>
<reference evidence="7 8" key="1">
    <citation type="submission" date="2011-10" db="EMBL/GenBank/DDBJ databases">
        <title>The Noncontiguous Finished genome of Thermanaerovibrio velox DSM 12556.</title>
        <authorList>
            <consortium name="US DOE Joint Genome Institute (JGI-PGF)"/>
            <person name="Lucas S."/>
            <person name="Copeland A."/>
            <person name="Lapidus A."/>
            <person name="Glavina del Rio T."/>
            <person name="Dalin E."/>
            <person name="Tice H."/>
            <person name="Bruce D."/>
            <person name="Goodwin L."/>
            <person name="Pitluck S."/>
            <person name="Peters L."/>
            <person name="Mikhailova N."/>
            <person name="Teshima H."/>
            <person name="Kyrpides N."/>
            <person name="Mavromatis K."/>
            <person name="Ivanova N."/>
            <person name="Markowitz V."/>
            <person name="Cheng J.-F."/>
            <person name="Hugenholtz P."/>
            <person name="Woyke T."/>
            <person name="Wu D."/>
            <person name="Spring S."/>
            <person name="Brambilla E.-M."/>
            <person name="Klenk H.-P."/>
            <person name="Eisen J.A."/>
        </authorList>
    </citation>
    <scope>NUCLEOTIDE SEQUENCE [LARGE SCALE GENOMIC DNA]</scope>
    <source>
        <strain evidence="7 8">DSM 12556</strain>
    </source>
</reference>